<dbReference type="InterPro" id="IPR050530">
    <property type="entry name" value="GvpA"/>
</dbReference>
<gene>
    <name evidence="4" type="ORF">J2S62_000943</name>
</gene>
<comment type="caution">
    <text evidence="4">The sequence shown here is derived from an EMBL/GenBank/DDBJ whole genome shotgun (WGS) entry which is preliminary data.</text>
</comment>
<reference evidence="4 5" key="1">
    <citation type="submission" date="2023-07" db="EMBL/GenBank/DDBJ databases">
        <title>Sequencing the genomes of 1000 actinobacteria strains.</title>
        <authorList>
            <person name="Klenk H.-P."/>
        </authorList>
    </citation>
    <scope>NUCLEOTIDE SEQUENCE [LARGE SCALE GENOMIC DNA]</scope>
    <source>
        <strain evidence="4 5">DSM 22966</strain>
    </source>
</reference>
<comment type="similarity">
    <text evidence="3">Belongs to the gas vesicle GvpA family.</text>
</comment>
<keyword evidence="5" id="KW-1185">Reference proteome</keyword>
<proteinExistence type="inferred from homology"/>
<dbReference type="InterPro" id="IPR000638">
    <property type="entry name" value="Gas-vesicle_GvpA-like"/>
</dbReference>
<evidence type="ECO:0000256" key="2">
    <source>
        <dbReference type="ARBA" id="ARBA00035108"/>
    </source>
</evidence>
<dbReference type="EMBL" id="JAVDYJ010000001">
    <property type="protein sequence ID" value="MDR7346686.1"/>
    <property type="molecule type" value="Genomic_DNA"/>
</dbReference>
<protein>
    <recommendedName>
        <fullName evidence="6">Gas vesicle protein</fullName>
    </recommendedName>
</protein>
<dbReference type="PANTHER" id="PTHR35344">
    <property type="entry name" value="GAS VESICLE STRUCTURAL PROTEIN 2-RELATED"/>
    <property type="match status" value="1"/>
</dbReference>
<comment type="subcellular location">
    <subcellularLocation>
        <location evidence="2">Gas vesicle</location>
    </subcellularLocation>
</comment>
<evidence type="ECO:0008006" key="6">
    <source>
        <dbReference type="Google" id="ProtNLM"/>
    </source>
</evidence>
<keyword evidence="1" id="KW-0304">Gas vesicle</keyword>
<dbReference type="RefSeq" id="WP_310171950.1">
    <property type="nucleotide sequence ID" value="NZ_BAABHE010000002.1"/>
</dbReference>
<evidence type="ECO:0000256" key="1">
    <source>
        <dbReference type="ARBA" id="ARBA00022987"/>
    </source>
</evidence>
<organism evidence="4 5">
    <name type="scientific">Enteractinococcus fodinae</name>
    <dbReference type="NCBI Taxonomy" id="684663"/>
    <lineage>
        <taxon>Bacteria</taxon>
        <taxon>Bacillati</taxon>
        <taxon>Actinomycetota</taxon>
        <taxon>Actinomycetes</taxon>
        <taxon>Micrococcales</taxon>
        <taxon>Micrococcaceae</taxon>
    </lineage>
</organism>
<name>A0ABU2AZC1_9MICC</name>
<evidence type="ECO:0000313" key="4">
    <source>
        <dbReference type="EMBL" id="MDR7346686.1"/>
    </source>
</evidence>
<accession>A0ABU2AZC1</accession>
<dbReference type="Proteomes" id="UP001183794">
    <property type="component" value="Unassembled WGS sequence"/>
</dbReference>
<dbReference type="PANTHER" id="PTHR35344:SF4">
    <property type="entry name" value="GAS VESICLE PROTEIN A1"/>
    <property type="match status" value="1"/>
</dbReference>
<evidence type="ECO:0000313" key="5">
    <source>
        <dbReference type="Proteomes" id="UP001183794"/>
    </source>
</evidence>
<dbReference type="Pfam" id="PF00741">
    <property type="entry name" value="Gas_vesicle"/>
    <property type="match status" value="1"/>
</dbReference>
<sequence length="317" mass="35376">MSDLASRPPESRAPMEPVRNPDVTLADLITVLLDKGTYLNVDLIISVADIPLIGVNLRATIAGMETMLEYGMMRDWDEKTRAWVRKSVARHFPLAEGEEIVAKMAGGHYQEDFAKTWRPGGLYLTNQRLVVFRRDPKEVLWEIDLAHIYALRLHDQRTIGSETRTRLLVETADGTTTMLSAAAPQRMRELIAQSRPMVKLPGAPATPDAETKSSTHAWALETRASGETWRGGSLKVDDDRLTWQAPLDARPAVNLAWEELTGIELVERKAPSGHNAVLYLTGENTAAYLAIAQPEQWLQTFRSKMPQHVDTKEGSDA</sequence>
<evidence type="ECO:0000256" key="3">
    <source>
        <dbReference type="ARBA" id="ARBA00035646"/>
    </source>
</evidence>